<evidence type="ECO:0000313" key="4">
    <source>
        <dbReference type="Proteomes" id="UP001291309"/>
    </source>
</evidence>
<dbReference type="RefSeq" id="WP_321545641.1">
    <property type="nucleotide sequence ID" value="NZ_JAXIVS010000003.1"/>
</dbReference>
<keyword evidence="4" id="KW-1185">Reference proteome</keyword>
<evidence type="ECO:0000313" key="3">
    <source>
        <dbReference type="EMBL" id="MDY7226920.1"/>
    </source>
</evidence>
<evidence type="ECO:0008006" key="5">
    <source>
        <dbReference type="Google" id="ProtNLM"/>
    </source>
</evidence>
<proteinExistence type="predicted"/>
<feature type="compositionally biased region" description="Basic and acidic residues" evidence="1">
    <location>
        <begin position="326"/>
        <end position="336"/>
    </location>
</feature>
<feature type="transmembrane region" description="Helical" evidence="2">
    <location>
        <begin position="109"/>
        <end position="129"/>
    </location>
</feature>
<protein>
    <recommendedName>
        <fullName evidence="5">Lipoprotein</fullName>
    </recommendedName>
</protein>
<dbReference type="Proteomes" id="UP001291309">
    <property type="component" value="Unassembled WGS sequence"/>
</dbReference>
<reference evidence="3 4" key="1">
    <citation type="submission" date="2023-12" db="EMBL/GenBank/DDBJ databases">
        <title>the genome sequence of Hyalangium sp. s54d21.</title>
        <authorList>
            <person name="Zhang X."/>
        </authorList>
    </citation>
    <scope>NUCLEOTIDE SEQUENCE [LARGE SCALE GENOMIC DNA]</scope>
    <source>
        <strain evidence="4">s54d21</strain>
    </source>
</reference>
<name>A0ABU5H0I4_9BACT</name>
<keyword evidence="2" id="KW-1133">Transmembrane helix</keyword>
<feature type="region of interest" description="Disordered" evidence="1">
    <location>
        <begin position="319"/>
        <end position="343"/>
    </location>
</feature>
<comment type="caution">
    <text evidence="3">The sequence shown here is derived from an EMBL/GenBank/DDBJ whole genome shotgun (WGS) entry which is preliminary data.</text>
</comment>
<gene>
    <name evidence="3" type="ORF">SYV04_10990</name>
</gene>
<keyword evidence="2" id="KW-0472">Membrane</keyword>
<evidence type="ECO:0000256" key="1">
    <source>
        <dbReference type="SAM" id="MobiDB-lite"/>
    </source>
</evidence>
<organism evidence="3 4">
    <name type="scientific">Hyalangium rubrum</name>
    <dbReference type="NCBI Taxonomy" id="3103134"/>
    <lineage>
        <taxon>Bacteria</taxon>
        <taxon>Pseudomonadati</taxon>
        <taxon>Myxococcota</taxon>
        <taxon>Myxococcia</taxon>
        <taxon>Myxococcales</taxon>
        <taxon>Cystobacterineae</taxon>
        <taxon>Archangiaceae</taxon>
        <taxon>Hyalangium</taxon>
    </lineage>
</organism>
<feature type="transmembrane region" description="Helical" evidence="2">
    <location>
        <begin position="141"/>
        <end position="166"/>
    </location>
</feature>
<sequence length="412" mass="43831">MRLSFAPAAPRPDLDSFRLEEAQAALTFLHATFLAERPQIRILAPSGARLLGGADSANWEQALRQEFLSRFGLSLLPLPSSLEKSRLFQALKLSPRYMGSGVREAAEELFSSPVFVASVCLSVGVYFAAWLAPEPLFSKAFAATLTAVLAITVGIFEVANLALACLRLYRESEAARTEGELEAASEHFGKAVGGTALRVLVMVASMGVAKGMPTAPSRGLGALLGPPRYAMEGGLAVGAAGTAQVVADGSLIIGGAATGEMAARLCGGLAVCSTMEEVRGGGGGTKLSTRYGPPHTQQNPPHNEAIERELAIREAAGHTQLRKNKAQVDARGRPVFDGEPADGTLFRRPDASSLRPDGMRQNTNYVSNPKDLKRELDAFEAMVRADARSIHELFMLDGTLLRRYVPPGVSYP</sequence>
<evidence type="ECO:0000256" key="2">
    <source>
        <dbReference type="SAM" id="Phobius"/>
    </source>
</evidence>
<keyword evidence="2" id="KW-0812">Transmembrane</keyword>
<dbReference type="EMBL" id="JAXIVS010000003">
    <property type="protein sequence ID" value="MDY7226920.1"/>
    <property type="molecule type" value="Genomic_DNA"/>
</dbReference>
<accession>A0ABU5H0I4</accession>